<organism evidence="3 4">
    <name type="scientific">Zasmidium cellare ATCC 36951</name>
    <dbReference type="NCBI Taxonomy" id="1080233"/>
    <lineage>
        <taxon>Eukaryota</taxon>
        <taxon>Fungi</taxon>
        <taxon>Dikarya</taxon>
        <taxon>Ascomycota</taxon>
        <taxon>Pezizomycotina</taxon>
        <taxon>Dothideomycetes</taxon>
        <taxon>Dothideomycetidae</taxon>
        <taxon>Mycosphaerellales</taxon>
        <taxon>Mycosphaerellaceae</taxon>
        <taxon>Zasmidium</taxon>
    </lineage>
</organism>
<dbReference type="PANTHER" id="PTHR24148:SF64">
    <property type="entry name" value="HETEROKARYON INCOMPATIBILITY DOMAIN-CONTAINING PROTEIN"/>
    <property type="match status" value="1"/>
</dbReference>
<reference evidence="3" key="1">
    <citation type="journal article" date="2020" name="Stud. Mycol.">
        <title>101 Dothideomycetes genomes: a test case for predicting lifestyles and emergence of pathogens.</title>
        <authorList>
            <person name="Haridas S."/>
            <person name="Albert R."/>
            <person name="Binder M."/>
            <person name="Bloem J."/>
            <person name="Labutti K."/>
            <person name="Salamov A."/>
            <person name="Andreopoulos B."/>
            <person name="Baker S."/>
            <person name="Barry K."/>
            <person name="Bills G."/>
            <person name="Bluhm B."/>
            <person name="Cannon C."/>
            <person name="Castanera R."/>
            <person name="Culley D."/>
            <person name="Daum C."/>
            <person name="Ezra D."/>
            <person name="Gonzalez J."/>
            <person name="Henrissat B."/>
            <person name="Kuo A."/>
            <person name="Liang C."/>
            <person name="Lipzen A."/>
            <person name="Lutzoni F."/>
            <person name="Magnuson J."/>
            <person name="Mondo S."/>
            <person name="Nolan M."/>
            <person name="Ohm R."/>
            <person name="Pangilinan J."/>
            <person name="Park H.-J."/>
            <person name="Ramirez L."/>
            <person name="Alfaro M."/>
            <person name="Sun H."/>
            <person name="Tritt A."/>
            <person name="Yoshinaga Y."/>
            <person name="Zwiers L.-H."/>
            <person name="Turgeon B."/>
            <person name="Goodwin S."/>
            <person name="Spatafora J."/>
            <person name="Crous P."/>
            <person name="Grigoriev I."/>
        </authorList>
    </citation>
    <scope>NUCLEOTIDE SEQUENCE</scope>
    <source>
        <strain evidence="3">ATCC 36951</strain>
    </source>
</reference>
<evidence type="ECO:0000313" key="3">
    <source>
        <dbReference type="EMBL" id="KAF2159539.1"/>
    </source>
</evidence>
<dbReference type="InterPro" id="IPR010730">
    <property type="entry name" value="HET"/>
</dbReference>
<dbReference type="OrthoDB" id="3633611at2759"/>
<evidence type="ECO:0000259" key="2">
    <source>
        <dbReference type="Pfam" id="PF06985"/>
    </source>
</evidence>
<dbReference type="Pfam" id="PF06985">
    <property type="entry name" value="HET"/>
    <property type="match status" value="1"/>
</dbReference>
<dbReference type="RefSeq" id="XP_033660428.1">
    <property type="nucleotide sequence ID" value="XM_033814564.1"/>
</dbReference>
<feature type="domain" description="Heterokaryon incompatibility" evidence="2">
    <location>
        <begin position="58"/>
        <end position="141"/>
    </location>
</feature>
<dbReference type="InterPro" id="IPR052895">
    <property type="entry name" value="HetReg/Transcr_Mod"/>
</dbReference>
<dbReference type="EMBL" id="ML993636">
    <property type="protein sequence ID" value="KAF2159539.1"/>
    <property type="molecule type" value="Genomic_DNA"/>
</dbReference>
<keyword evidence="4" id="KW-1185">Reference proteome</keyword>
<name>A0A6A6C145_ZASCE</name>
<dbReference type="GeneID" id="54567836"/>
<gene>
    <name evidence="3" type="ORF">M409DRAFT_60751</name>
</gene>
<sequence length="724" mass="82681">MQEYRYSEHTPIRHGCIRLLKLLPGHRGTDLEANLEIRWIRQSRGSLDENAVKDPEPYEALSYHRGHKDNATKFIKILAWSQSYFIRIKTNLDCALRHLRDEREPRFFWVDALCINQADDDEKTVQILQMSLIYSRAKSVAMRRPWFNRRWIIQEIALAKEATRYCGEDVSWRDFADVISLFAYKKYELRQLFRESAAHRNHPDYLGDLSELGAVRLVFASDNLFRKSEQGKIMEHLFSLEAVMSSMSAFEASDPHDILYAVLWLANDAHPVAKNATQVMGLRPRNPPPSAVTSPTGSPTQASRNRKDSISDQNGTAESAGPSRLVTNGEKPLQRPVTFQDDVESKPQHLIPERMVEHRVHMRRLSTQGHDSDISKKKIATQMLMNSLKNRRIIVDYKKDVFQVCKDFLEFTVRKSRSLDMICRPWAPDDCHLPSWAPPLSKGAFSPGVKRVHRRVNADPLVGEPGIGSKLYRASSSLQADWSPKADHERALNVKGFVLDSVFEKKSPAAAGIVPSEWMAAGGWDDVSTLPPDSFWRTLVGNRNAYGQRPPSHWRRVCRDAFTRKPARGDLNTSEIIMYDCPSAVREFLERVQCMVWSRRLVVLTNMPNALALVPINTKKGDLICILYGCSVPVVLRKYIGGVPATKQRTRCQHPDCPTNIPHRHHRDVVIHAQNGDTTVLKNGKVVDEYYEFVGEAYVHGMMDGEAFHVKREKKLVVESFELR</sequence>
<dbReference type="AlphaFoldDB" id="A0A6A6C145"/>
<proteinExistence type="predicted"/>
<dbReference type="Proteomes" id="UP000799537">
    <property type="component" value="Unassembled WGS sequence"/>
</dbReference>
<evidence type="ECO:0000256" key="1">
    <source>
        <dbReference type="SAM" id="MobiDB-lite"/>
    </source>
</evidence>
<feature type="compositionally biased region" description="Polar residues" evidence="1">
    <location>
        <begin position="291"/>
        <end position="303"/>
    </location>
</feature>
<protein>
    <recommendedName>
        <fullName evidence="2">Heterokaryon incompatibility domain-containing protein</fullName>
    </recommendedName>
</protein>
<dbReference type="PANTHER" id="PTHR24148">
    <property type="entry name" value="ANKYRIN REPEAT DOMAIN-CONTAINING PROTEIN 39 HOMOLOG-RELATED"/>
    <property type="match status" value="1"/>
</dbReference>
<feature type="region of interest" description="Disordered" evidence="1">
    <location>
        <begin position="279"/>
        <end position="346"/>
    </location>
</feature>
<evidence type="ECO:0000313" key="4">
    <source>
        <dbReference type="Proteomes" id="UP000799537"/>
    </source>
</evidence>
<accession>A0A6A6C145</accession>